<reference evidence="2 3" key="1">
    <citation type="submission" date="2019-10" db="EMBL/GenBank/DDBJ databases">
        <title>Whole genome shotgun sequence of Acrocarpospora corrugata NBRC 13972.</title>
        <authorList>
            <person name="Ichikawa N."/>
            <person name="Kimura A."/>
            <person name="Kitahashi Y."/>
            <person name="Komaki H."/>
            <person name="Oguchi A."/>
        </authorList>
    </citation>
    <scope>NUCLEOTIDE SEQUENCE [LARGE SCALE GENOMIC DNA]</scope>
    <source>
        <strain evidence="2 3">NBRC 13972</strain>
    </source>
</reference>
<accession>A0A5M3VWF2</accession>
<dbReference type="Proteomes" id="UP000334990">
    <property type="component" value="Unassembled WGS sequence"/>
</dbReference>
<evidence type="ECO:0000313" key="3">
    <source>
        <dbReference type="Proteomes" id="UP000334990"/>
    </source>
</evidence>
<feature type="compositionally biased region" description="Low complexity" evidence="1">
    <location>
        <begin position="65"/>
        <end position="76"/>
    </location>
</feature>
<proteinExistence type="predicted"/>
<protein>
    <submittedName>
        <fullName evidence="2">Uncharacterized protein</fullName>
    </submittedName>
</protein>
<evidence type="ECO:0000313" key="2">
    <source>
        <dbReference type="EMBL" id="GES01145.1"/>
    </source>
</evidence>
<sequence>MTVTTRPPEAARNADAYVAAVPFPFEPTTVRTGTSAPESPIRRSSHRARSRLRRDPSGRDRQSAKKAQSAEKALSEFTAQAYAAPEQPLRAPQKDPASRSTKLTE</sequence>
<evidence type="ECO:0000256" key="1">
    <source>
        <dbReference type="SAM" id="MobiDB-lite"/>
    </source>
</evidence>
<name>A0A5M3VWF2_9ACTN</name>
<feature type="compositionally biased region" description="Basic and acidic residues" evidence="1">
    <location>
        <begin position="92"/>
        <end position="105"/>
    </location>
</feature>
<gene>
    <name evidence="2" type="ORF">Acor_32090</name>
</gene>
<comment type="caution">
    <text evidence="2">The sequence shown here is derived from an EMBL/GenBank/DDBJ whole genome shotgun (WGS) entry which is preliminary data.</text>
</comment>
<feature type="region of interest" description="Disordered" evidence="1">
    <location>
        <begin position="22"/>
        <end position="105"/>
    </location>
</feature>
<feature type="compositionally biased region" description="Basic residues" evidence="1">
    <location>
        <begin position="43"/>
        <end position="52"/>
    </location>
</feature>
<dbReference type="AlphaFoldDB" id="A0A5M3VWF2"/>
<feature type="compositionally biased region" description="Basic and acidic residues" evidence="1">
    <location>
        <begin position="53"/>
        <end position="63"/>
    </location>
</feature>
<keyword evidence="3" id="KW-1185">Reference proteome</keyword>
<dbReference type="EMBL" id="BLAD01000048">
    <property type="protein sequence ID" value="GES01145.1"/>
    <property type="molecule type" value="Genomic_DNA"/>
</dbReference>
<organism evidence="2 3">
    <name type="scientific">Acrocarpospora corrugata</name>
    <dbReference type="NCBI Taxonomy" id="35763"/>
    <lineage>
        <taxon>Bacteria</taxon>
        <taxon>Bacillati</taxon>
        <taxon>Actinomycetota</taxon>
        <taxon>Actinomycetes</taxon>
        <taxon>Streptosporangiales</taxon>
        <taxon>Streptosporangiaceae</taxon>
        <taxon>Acrocarpospora</taxon>
    </lineage>
</organism>